<gene>
    <name evidence="2" type="ORF">EV420DRAFT_1240321</name>
</gene>
<evidence type="ECO:0000313" key="2">
    <source>
        <dbReference type="EMBL" id="KAK0455288.1"/>
    </source>
</evidence>
<dbReference type="Pfam" id="PF20236">
    <property type="entry name" value="DUF6593"/>
    <property type="match status" value="1"/>
</dbReference>
<evidence type="ECO:0000259" key="1">
    <source>
        <dbReference type="Pfam" id="PF20236"/>
    </source>
</evidence>
<dbReference type="Proteomes" id="UP001175211">
    <property type="component" value="Unassembled WGS sequence"/>
</dbReference>
<dbReference type="AlphaFoldDB" id="A0AA39K6P2"/>
<protein>
    <recommendedName>
        <fullName evidence="1">DUF6593 domain-containing protein</fullName>
    </recommendedName>
</protein>
<reference evidence="2" key="1">
    <citation type="submission" date="2023-06" db="EMBL/GenBank/DDBJ databases">
        <authorList>
            <consortium name="Lawrence Berkeley National Laboratory"/>
            <person name="Ahrendt S."/>
            <person name="Sahu N."/>
            <person name="Indic B."/>
            <person name="Wong-Bajracharya J."/>
            <person name="Merenyi Z."/>
            <person name="Ke H.-M."/>
            <person name="Monk M."/>
            <person name="Kocsube S."/>
            <person name="Drula E."/>
            <person name="Lipzen A."/>
            <person name="Balint B."/>
            <person name="Henrissat B."/>
            <person name="Andreopoulos B."/>
            <person name="Martin F.M."/>
            <person name="Harder C.B."/>
            <person name="Rigling D."/>
            <person name="Ford K.L."/>
            <person name="Foster G.D."/>
            <person name="Pangilinan J."/>
            <person name="Papanicolaou A."/>
            <person name="Barry K."/>
            <person name="LaButti K."/>
            <person name="Viragh M."/>
            <person name="Koriabine M."/>
            <person name="Yan M."/>
            <person name="Riley R."/>
            <person name="Champramary S."/>
            <person name="Plett K.L."/>
            <person name="Tsai I.J."/>
            <person name="Slot J."/>
            <person name="Sipos G."/>
            <person name="Plett J."/>
            <person name="Nagy L.G."/>
            <person name="Grigoriev I.V."/>
        </authorList>
    </citation>
    <scope>NUCLEOTIDE SEQUENCE</scope>
    <source>
        <strain evidence="2">CCBAS 213</strain>
    </source>
</reference>
<organism evidence="2 3">
    <name type="scientific">Armillaria tabescens</name>
    <name type="common">Ringless honey mushroom</name>
    <name type="synonym">Agaricus tabescens</name>
    <dbReference type="NCBI Taxonomy" id="1929756"/>
    <lineage>
        <taxon>Eukaryota</taxon>
        <taxon>Fungi</taxon>
        <taxon>Dikarya</taxon>
        <taxon>Basidiomycota</taxon>
        <taxon>Agaricomycotina</taxon>
        <taxon>Agaricomycetes</taxon>
        <taxon>Agaricomycetidae</taxon>
        <taxon>Agaricales</taxon>
        <taxon>Marasmiineae</taxon>
        <taxon>Physalacriaceae</taxon>
        <taxon>Desarmillaria</taxon>
    </lineage>
</organism>
<proteinExistence type="predicted"/>
<evidence type="ECO:0000313" key="3">
    <source>
        <dbReference type="Proteomes" id="UP001175211"/>
    </source>
</evidence>
<sequence>MDSLLTLVYPSPPTYFEFDRNGVLNATLLKNSQPTYTIQTKQTATARTEVVDVTTQKVIVVIEENGIFPDTVRISSVNGGKAIKISKWMKEERLLDKTRVRVIETAYRRYLWKVHVVHRLALYAESNLETPVAYIKPATRTSPLVIVVESEAMGLIDQIIASLIIREKELR</sequence>
<feature type="non-terminal residue" evidence="2">
    <location>
        <position position="1"/>
    </location>
</feature>
<comment type="caution">
    <text evidence="2">The sequence shown here is derived from an EMBL/GenBank/DDBJ whole genome shotgun (WGS) entry which is preliminary data.</text>
</comment>
<dbReference type="InterPro" id="IPR046528">
    <property type="entry name" value="DUF6593"/>
</dbReference>
<dbReference type="GeneID" id="85350170"/>
<feature type="domain" description="DUF6593" evidence="1">
    <location>
        <begin position="23"/>
        <end position="171"/>
    </location>
</feature>
<dbReference type="RefSeq" id="XP_060328798.1">
    <property type="nucleotide sequence ID" value="XM_060466622.1"/>
</dbReference>
<keyword evidence="3" id="KW-1185">Reference proteome</keyword>
<accession>A0AA39K6P2</accession>
<name>A0AA39K6P2_ARMTA</name>
<dbReference type="EMBL" id="JAUEPS010000026">
    <property type="protein sequence ID" value="KAK0455288.1"/>
    <property type="molecule type" value="Genomic_DNA"/>
</dbReference>